<feature type="compositionally biased region" description="Basic residues" evidence="1">
    <location>
        <begin position="1"/>
        <end position="15"/>
    </location>
</feature>
<dbReference type="InterPro" id="IPR005153">
    <property type="entry name" value="MbtH-like_dom"/>
</dbReference>
<dbReference type="Gene3D" id="3.90.820.10">
    <property type="entry name" value="Structural Genomics, Unknown Function 30-nov-00 1gh9 Mol_id"/>
    <property type="match status" value="1"/>
</dbReference>
<evidence type="ECO:0000313" key="4">
    <source>
        <dbReference type="Proteomes" id="UP001501752"/>
    </source>
</evidence>
<dbReference type="PANTHER" id="PTHR38444:SF1">
    <property type="entry name" value="ENTEROBACTIN BIOSYNTHESIS PROTEIN YBDZ"/>
    <property type="match status" value="1"/>
</dbReference>
<feature type="region of interest" description="Disordered" evidence="1">
    <location>
        <begin position="1"/>
        <end position="120"/>
    </location>
</feature>
<keyword evidence="4" id="KW-1185">Reference proteome</keyword>
<gene>
    <name evidence="3" type="ORF">GCM10023235_14560</name>
</gene>
<name>A0ABP9DIS0_9ACTN</name>
<feature type="compositionally biased region" description="Acidic residues" evidence="1">
    <location>
        <begin position="109"/>
        <end position="120"/>
    </location>
</feature>
<evidence type="ECO:0000259" key="2">
    <source>
        <dbReference type="SMART" id="SM00923"/>
    </source>
</evidence>
<dbReference type="Pfam" id="PF03621">
    <property type="entry name" value="MbtH"/>
    <property type="match status" value="1"/>
</dbReference>
<dbReference type="SMART" id="SM00923">
    <property type="entry name" value="MbtH"/>
    <property type="match status" value="1"/>
</dbReference>
<dbReference type="InterPro" id="IPR037407">
    <property type="entry name" value="MLP_fam"/>
</dbReference>
<dbReference type="Proteomes" id="UP001501752">
    <property type="component" value="Unassembled WGS sequence"/>
</dbReference>
<dbReference type="InterPro" id="IPR038020">
    <property type="entry name" value="MbtH-like_sf"/>
</dbReference>
<feature type="compositionally biased region" description="Basic and acidic residues" evidence="1">
    <location>
        <begin position="71"/>
        <end position="81"/>
    </location>
</feature>
<accession>A0ABP9DIS0</accession>
<dbReference type="EMBL" id="BAABIS010000001">
    <property type="protein sequence ID" value="GAA4840173.1"/>
    <property type="molecule type" value="Genomic_DNA"/>
</dbReference>
<organism evidence="3 4">
    <name type="scientific">Kitasatospora terrestris</name>
    <dbReference type="NCBI Taxonomy" id="258051"/>
    <lineage>
        <taxon>Bacteria</taxon>
        <taxon>Bacillati</taxon>
        <taxon>Actinomycetota</taxon>
        <taxon>Actinomycetes</taxon>
        <taxon>Kitasatosporales</taxon>
        <taxon>Streptomycetaceae</taxon>
        <taxon>Kitasatospora</taxon>
    </lineage>
</organism>
<evidence type="ECO:0000256" key="1">
    <source>
        <dbReference type="SAM" id="MobiDB-lite"/>
    </source>
</evidence>
<protein>
    <recommendedName>
        <fullName evidence="2">MbtH-like domain-containing protein</fullName>
    </recommendedName>
</protein>
<proteinExistence type="predicted"/>
<evidence type="ECO:0000313" key="3">
    <source>
        <dbReference type="EMBL" id="GAA4840173.1"/>
    </source>
</evidence>
<feature type="domain" description="MbtH-like" evidence="2">
    <location>
        <begin position="114"/>
        <end position="164"/>
    </location>
</feature>
<sequence length="183" mass="19761">MPCAARPRRGSRGRAARSAPTAATPRLAARRSPGRPTWAELLPGTGGSAGPAAGCAPVRRFSTLPVARPGPAEKNRQRDARAASAAPSLWRGRPQAARWPSTERAPGDHEEDAPMSDTDETQYQVVLNDEEQYSIWRADRDLPAGWHAEGTAGTRQACLDHIEVVWTDMRPLSLRRRLAAAGA</sequence>
<dbReference type="PANTHER" id="PTHR38444">
    <property type="entry name" value="ENTEROBACTIN BIOSYNTHESIS PROTEIN YBDZ"/>
    <property type="match status" value="1"/>
</dbReference>
<dbReference type="SUPFAM" id="SSF160582">
    <property type="entry name" value="MbtH-like"/>
    <property type="match status" value="1"/>
</dbReference>
<reference evidence="4" key="1">
    <citation type="journal article" date="2019" name="Int. J. Syst. Evol. Microbiol.">
        <title>The Global Catalogue of Microorganisms (GCM) 10K type strain sequencing project: providing services to taxonomists for standard genome sequencing and annotation.</title>
        <authorList>
            <consortium name="The Broad Institute Genomics Platform"/>
            <consortium name="The Broad Institute Genome Sequencing Center for Infectious Disease"/>
            <person name="Wu L."/>
            <person name="Ma J."/>
        </authorList>
    </citation>
    <scope>NUCLEOTIDE SEQUENCE [LARGE SCALE GENOMIC DNA]</scope>
    <source>
        <strain evidence="4">JCM 13006</strain>
    </source>
</reference>
<comment type="caution">
    <text evidence="3">The sequence shown here is derived from an EMBL/GenBank/DDBJ whole genome shotgun (WGS) entry which is preliminary data.</text>
</comment>
<feature type="compositionally biased region" description="Low complexity" evidence="1">
    <location>
        <begin position="16"/>
        <end position="27"/>
    </location>
</feature>